<accession>A0ABV0PP76</accession>
<gene>
    <name evidence="1" type="ORF">GOODEAATRI_016482</name>
</gene>
<comment type="caution">
    <text evidence="1">The sequence shown here is derived from an EMBL/GenBank/DDBJ whole genome shotgun (WGS) entry which is preliminary data.</text>
</comment>
<reference evidence="1 2" key="1">
    <citation type="submission" date="2021-06" db="EMBL/GenBank/DDBJ databases">
        <authorList>
            <person name="Palmer J.M."/>
        </authorList>
    </citation>
    <scope>NUCLEOTIDE SEQUENCE [LARGE SCALE GENOMIC DNA]</scope>
    <source>
        <strain evidence="1 2">GA_2019</strain>
        <tissue evidence="1">Muscle</tissue>
    </source>
</reference>
<evidence type="ECO:0000313" key="1">
    <source>
        <dbReference type="EMBL" id="MEQ2185274.1"/>
    </source>
</evidence>
<sequence>MVCCIEHLMLDLLSKNLSRCSPLHQYTTSVTSGWVIERVPPQVPSLCLYQGMCDGRIDEILKVLLPPPDNVPSRGQQLSTRIVNSVRKALLPPPEAQDGLPELLQGQLVVAT</sequence>
<dbReference type="EMBL" id="JAHRIO010081240">
    <property type="protein sequence ID" value="MEQ2185274.1"/>
    <property type="molecule type" value="Genomic_DNA"/>
</dbReference>
<keyword evidence="2" id="KW-1185">Reference proteome</keyword>
<organism evidence="1 2">
    <name type="scientific">Goodea atripinnis</name>
    <dbReference type="NCBI Taxonomy" id="208336"/>
    <lineage>
        <taxon>Eukaryota</taxon>
        <taxon>Metazoa</taxon>
        <taxon>Chordata</taxon>
        <taxon>Craniata</taxon>
        <taxon>Vertebrata</taxon>
        <taxon>Euteleostomi</taxon>
        <taxon>Actinopterygii</taxon>
        <taxon>Neopterygii</taxon>
        <taxon>Teleostei</taxon>
        <taxon>Neoteleostei</taxon>
        <taxon>Acanthomorphata</taxon>
        <taxon>Ovalentaria</taxon>
        <taxon>Atherinomorphae</taxon>
        <taxon>Cyprinodontiformes</taxon>
        <taxon>Goodeidae</taxon>
        <taxon>Goodea</taxon>
    </lineage>
</organism>
<protein>
    <submittedName>
        <fullName evidence="1">Uncharacterized protein</fullName>
    </submittedName>
</protein>
<proteinExistence type="predicted"/>
<dbReference type="Proteomes" id="UP001476798">
    <property type="component" value="Unassembled WGS sequence"/>
</dbReference>
<name>A0ABV0PP76_9TELE</name>
<evidence type="ECO:0000313" key="2">
    <source>
        <dbReference type="Proteomes" id="UP001476798"/>
    </source>
</evidence>